<reference evidence="1 2" key="1">
    <citation type="journal article" date="2006" name="Int. J. Syst. Evol. Microbiol.">
        <title>Chryseobacterium piscium sp. nov., isolated from fish of the South Atlantic Ocean off South Africa.</title>
        <authorList>
            <person name="de Beer H."/>
            <person name="Hugo C.J."/>
            <person name="Jooste P.J."/>
            <person name="Vancanneyt M."/>
            <person name="Coenye T."/>
            <person name="Vandamme P."/>
        </authorList>
    </citation>
    <scope>NUCLEOTIDE SEQUENCE [LARGE SCALE GENOMIC DNA]</scope>
    <source>
        <strain evidence="1 2">CCUG 51923</strain>
    </source>
</reference>
<sequence length="105" mass="12504">MSTEDKFLNYFNNYQKKELEGIINSGFKFKREFSKVITDRKEFLNKYLEDPQTLIAKFKVIEKPDGKNQNYYVVKKSAMVMNALQKEKCWSSFLFVTELKPVNKL</sequence>
<comment type="caution">
    <text evidence="1">The sequence shown here is derived from an EMBL/GenBank/DDBJ whole genome shotgun (WGS) entry which is preliminary data.</text>
</comment>
<keyword evidence="2" id="KW-1185">Reference proteome</keyword>
<protein>
    <submittedName>
        <fullName evidence="1">Uncharacterized protein</fullName>
    </submittedName>
</protein>
<organism evidence="1 2">
    <name type="scientific">Chryseobacterium piscium</name>
    <dbReference type="NCBI Taxonomy" id="333702"/>
    <lineage>
        <taxon>Bacteria</taxon>
        <taxon>Pseudomonadati</taxon>
        <taxon>Bacteroidota</taxon>
        <taxon>Flavobacteriia</taxon>
        <taxon>Flavobacteriales</taxon>
        <taxon>Weeksellaceae</taxon>
        <taxon>Chryseobacterium group</taxon>
        <taxon>Chryseobacterium</taxon>
    </lineage>
</organism>
<proteinExistence type="predicted"/>
<accession>A0A3D9BHL8</accession>
<evidence type="ECO:0000313" key="2">
    <source>
        <dbReference type="Proteomes" id="UP000256512"/>
    </source>
</evidence>
<gene>
    <name evidence="1" type="ORF">DRF62_14680</name>
</gene>
<dbReference type="AlphaFoldDB" id="A0A3D9BHL8"/>
<dbReference type="Proteomes" id="UP000256512">
    <property type="component" value="Unassembled WGS sequence"/>
</dbReference>
<evidence type="ECO:0000313" key="1">
    <source>
        <dbReference type="EMBL" id="REC53033.1"/>
    </source>
</evidence>
<name>A0A3D9BHL8_9FLAO</name>
<dbReference type="EMBL" id="QNVS01000051">
    <property type="protein sequence ID" value="REC53033.1"/>
    <property type="molecule type" value="Genomic_DNA"/>
</dbReference>